<dbReference type="SUPFAM" id="SSF143422">
    <property type="entry name" value="Transposase IS200-like"/>
    <property type="match status" value="1"/>
</dbReference>
<evidence type="ECO:0000259" key="1">
    <source>
        <dbReference type="SMART" id="SM01321"/>
    </source>
</evidence>
<name>A0A0C1FY14_9SPHI</name>
<dbReference type="Gene3D" id="3.30.70.1290">
    <property type="entry name" value="Transposase IS200-like"/>
    <property type="match status" value="1"/>
</dbReference>
<dbReference type="EMBL" id="JSYN01000018">
    <property type="protein sequence ID" value="KIA92779.1"/>
    <property type="molecule type" value="Genomic_DNA"/>
</dbReference>
<evidence type="ECO:0000313" key="2">
    <source>
        <dbReference type="EMBL" id="KIA92779.1"/>
    </source>
</evidence>
<dbReference type="GO" id="GO:0006313">
    <property type="term" value="P:DNA transposition"/>
    <property type="evidence" value="ECO:0007669"/>
    <property type="project" value="InterPro"/>
</dbReference>
<protein>
    <recommendedName>
        <fullName evidence="1">Transposase IS200-like domain-containing protein</fullName>
    </recommendedName>
</protein>
<dbReference type="Proteomes" id="UP000031246">
    <property type="component" value="Unassembled WGS sequence"/>
</dbReference>
<dbReference type="RefSeq" id="WP_039477736.1">
    <property type="nucleotide sequence ID" value="NZ_JSYN01000018.1"/>
</dbReference>
<dbReference type="GO" id="GO:0004803">
    <property type="term" value="F:transposase activity"/>
    <property type="evidence" value="ECO:0007669"/>
    <property type="project" value="InterPro"/>
</dbReference>
<dbReference type="Pfam" id="PF01797">
    <property type="entry name" value="Y1_Tnp"/>
    <property type="match status" value="1"/>
</dbReference>
<organism evidence="2 3">
    <name type="scientific">Pedobacter kyungheensis</name>
    <dbReference type="NCBI Taxonomy" id="1069985"/>
    <lineage>
        <taxon>Bacteria</taxon>
        <taxon>Pseudomonadati</taxon>
        <taxon>Bacteroidota</taxon>
        <taxon>Sphingobacteriia</taxon>
        <taxon>Sphingobacteriales</taxon>
        <taxon>Sphingobacteriaceae</taxon>
        <taxon>Pedobacter</taxon>
    </lineage>
</organism>
<sequence>MKIEEGCCYHVYNRGNNKGKIFFENRNYYYFLLQFKKYVLPSTDVFAYCLMPNHFHFFIRVNNKTEFERGIKNLFISYVKAINQTYNRVGSLFQGRYKVKKVDTEAYYTRIVTYIHQNPSVSKLVNKMEDYKYSSFSAYLSNEPTSINKNEVLEWFGGLAAFITNHKTDDK</sequence>
<dbReference type="SMART" id="SM01321">
    <property type="entry name" value="Y1_Tnp"/>
    <property type="match status" value="1"/>
</dbReference>
<accession>A0A0C1FY14</accession>
<dbReference type="OrthoDB" id="9788881at2"/>
<dbReference type="InterPro" id="IPR036515">
    <property type="entry name" value="Transposase_17_sf"/>
</dbReference>
<dbReference type="AlphaFoldDB" id="A0A0C1FY14"/>
<evidence type="ECO:0000313" key="3">
    <source>
        <dbReference type="Proteomes" id="UP000031246"/>
    </source>
</evidence>
<comment type="caution">
    <text evidence="2">The sequence shown here is derived from an EMBL/GenBank/DDBJ whole genome shotgun (WGS) entry which is preliminary data.</text>
</comment>
<dbReference type="GO" id="GO:0003677">
    <property type="term" value="F:DNA binding"/>
    <property type="evidence" value="ECO:0007669"/>
    <property type="project" value="InterPro"/>
</dbReference>
<dbReference type="InterPro" id="IPR002686">
    <property type="entry name" value="Transposase_17"/>
</dbReference>
<dbReference type="PANTHER" id="PTHR34322:SF2">
    <property type="entry name" value="TRANSPOSASE IS200-LIKE DOMAIN-CONTAINING PROTEIN"/>
    <property type="match status" value="1"/>
</dbReference>
<dbReference type="PANTHER" id="PTHR34322">
    <property type="entry name" value="TRANSPOSASE, Y1_TNP DOMAIN-CONTAINING"/>
    <property type="match status" value="1"/>
</dbReference>
<proteinExistence type="predicted"/>
<gene>
    <name evidence="2" type="ORF">OC25_15415</name>
</gene>
<keyword evidence="3" id="KW-1185">Reference proteome</keyword>
<feature type="domain" description="Transposase IS200-like" evidence="1">
    <location>
        <begin position="4"/>
        <end position="118"/>
    </location>
</feature>
<reference evidence="2 3" key="1">
    <citation type="submission" date="2014-10" db="EMBL/GenBank/DDBJ databases">
        <title>Pedobacter Kyungheensis.</title>
        <authorList>
            <person name="Anderson B.M."/>
            <person name="Newman J.D."/>
        </authorList>
    </citation>
    <scope>NUCLEOTIDE SEQUENCE [LARGE SCALE GENOMIC DNA]</scope>
    <source>
        <strain evidence="2 3">KACC 16221</strain>
    </source>
</reference>